<dbReference type="STRING" id="135739.BTO32_06625"/>
<dbReference type="EMBL" id="MSCW01000005">
    <property type="protein sequence ID" value="ONF43968.1"/>
    <property type="molecule type" value="Genomic_DNA"/>
</dbReference>
<dbReference type="RefSeq" id="WP_076723846.1">
    <property type="nucleotide sequence ID" value="NZ_MSCW01000005.1"/>
</dbReference>
<reference evidence="2 3" key="1">
    <citation type="submission" date="2016-12" db="EMBL/GenBank/DDBJ databases">
        <title>Marinobacter lutaoensis whole genome sequencing.</title>
        <authorList>
            <person name="Verma A."/>
            <person name="Krishnamurthi S."/>
        </authorList>
    </citation>
    <scope>NUCLEOTIDE SEQUENCE [LARGE SCALE GENOMIC DNA]</scope>
    <source>
        <strain evidence="2 3">T5054</strain>
    </source>
</reference>
<protein>
    <submittedName>
        <fullName evidence="2">Organic solvent ABC transporter permease</fullName>
    </submittedName>
</protein>
<dbReference type="OrthoDB" id="5592990at2"/>
<gene>
    <name evidence="2" type="ORF">BTO32_06625</name>
</gene>
<dbReference type="Proteomes" id="UP000189339">
    <property type="component" value="Unassembled WGS sequence"/>
</dbReference>
<accession>A0A1V2DTD3</accession>
<proteinExistence type="predicted"/>
<sequence>MMSVRRIAPLLFFALMFTLTGCLGDGGASGSDTQVGRLNFHGFSGLSYQTASQSGTTNARGEFRYYPGETLELRVGDLVIASGVPAQAFISPLEFFTDLRADLQIPRVDDEQLRTHTLTEQALLQEVKLLNLTRFLMSLDWTQGVREGEGIDIRQRVIEQLNAALAALDQPIDFTVSQDAFTAGGDTPSPANQVLASICFYPPDSELCEAPPTEAEIEAAPERPENEDDWDPDVTYKEELQAKRDRILNAVRSLDEIDNEDARTYLRRELQAISTTLAKRYYLEHYVASHPATDTAIKSVRVKKIGGRPQLGEIEAISTRPQDVTVHAWSWQDAEVEYFVSGPPDGESELLIAFRPENTYRWVRKSLRVIIR</sequence>
<name>A0A1V2DTD3_9GAMM</name>
<organism evidence="2 3">
    <name type="scientific">Marinobacter lutaoensis</name>
    <dbReference type="NCBI Taxonomy" id="135739"/>
    <lineage>
        <taxon>Bacteria</taxon>
        <taxon>Pseudomonadati</taxon>
        <taxon>Pseudomonadota</taxon>
        <taxon>Gammaproteobacteria</taxon>
        <taxon>Pseudomonadales</taxon>
        <taxon>Marinobacteraceae</taxon>
        <taxon>Marinobacter</taxon>
    </lineage>
</organism>
<evidence type="ECO:0000256" key="1">
    <source>
        <dbReference type="SAM" id="SignalP"/>
    </source>
</evidence>
<keyword evidence="3" id="KW-1185">Reference proteome</keyword>
<dbReference type="AlphaFoldDB" id="A0A1V2DTD3"/>
<comment type="caution">
    <text evidence="2">The sequence shown here is derived from an EMBL/GenBank/DDBJ whole genome shotgun (WGS) entry which is preliminary data.</text>
</comment>
<evidence type="ECO:0000313" key="3">
    <source>
        <dbReference type="Proteomes" id="UP000189339"/>
    </source>
</evidence>
<dbReference type="PROSITE" id="PS51257">
    <property type="entry name" value="PROKAR_LIPOPROTEIN"/>
    <property type="match status" value="1"/>
</dbReference>
<keyword evidence="1" id="KW-0732">Signal</keyword>
<evidence type="ECO:0000313" key="2">
    <source>
        <dbReference type="EMBL" id="ONF43968.1"/>
    </source>
</evidence>
<feature type="signal peptide" evidence="1">
    <location>
        <begin position="1"/>
        <end position="24"/>
    </location>
</feature>
<feature type="chain" id="PRO_5013115664" evidence="1">
    <location>
        <begin position="25"/>
        <end position="372"/>
    </location>
</feature>